<comment type="caution">
    <text evidence="3">The sequence shown here is derived from an EMBL/GenBank/DDBJ whole genome shotgun (WGS) entry which is preliminary data.</text>
</comment>
<dbReference type="PROSITE" id="PS00061">
    <property type="entry name" value="ADH_SHORT"/>
    <property type="match status" value="1"/>
</dbReference>
<evidence type="ECO:0000259" key="2">
    <source>
        <dbReference type="SMART" id="SM00822"/>
    </source>
</evidence>
<accession>A0ABU4HVR8</accession>
<protein>
    <submittedName>
        <fullName evidence="3">Glucose 1-dehydrogenase</fullName>
        <ecNumber evidence="3">1.1.1.47</ecNumber>
    </submittedName>
</protein>
<comment type="similarity">
    <text evidence="1">Belongs to the short-chain dehydrogenases/reductases (SDR) family.</text>
</comment>
<dbReference type="InterPro" id="IPR057326">
    <property type="entry name" value="KR_dom"/>
</dbReference>
<dbReference type="PANTHER" id="PTHR42760">
    <property type="entry name" value="SHORT-CHAIN DEHYDROGENASES/REDUCTASES FAMILY MEMBER"/>
    <property type="match status" value="1"/>
</dbReference>
<reference evidence="3 4" key="2">
    <citation type="submission" date="2023-10" db="EMBL/GenBank/DDBJ databases">
        <authorList>
            <person name="Han X.F."/>
        </authorList>
    </citation>
    <scope>NUCLEOTIDE SEQUENCE [LARGE SCALE GENOMIC DNA]</scope>
    <source>
        <strain evidence="3 4">KCTC 39840</strain>
    </source>
</reference>
<dbReference type="GO" id="GO:0047936">
    <property type="term" value="F:glucose 1-dehydrogenase [NAD(P)+] activity"/>
    <property type="evidence" value="ECO:0007669"/>
    <property type="project" value="UniProtKB-EC"/>
</dbReference>
<dbReference type="SUPFAM" id="SSF51735">
    <property type="entry name" value="NAD(P)-binding Rossmann-fold domains"/>
    <property type="match status" value="1"/>
</dbReference>
<evidence type="ECO:0000256" key="1">
    <source>
        <dbReference type="ARBA" id="ARBA00006484"/>
    </source>
</evidence>
<dbReference type="EC" id="1.1.1.47" evidence="3"/>
<proteinExistence type="inferred from homology"/>
<name>A0ABU4HVR8_9ACTN</name>
<dbReference type="InterPro" id="IPR020904">
    <property type="entry name" value="Sc_DH/Rdtase_CS"/>
</dbReference>
<dbReference type="InterPro" id="IPR002347">
    <property type="entry name" value="SDR_fam"/>
</dbReference>
<evidence type="ECO:0000313" key="3">
    <source>
        <dbReference type="EMBL" id="MDW5597426.1"/>
    </source>
</evidence>
<dbReference type="PRINTS" id="PR00081">
    <property type="entry name" value="GDHRDH"/>
</dbReference>
<dbReference type="PRINTS" id="PR00080">
    <property type="entry name" value="SDRFAMILY"/>
</dbReference>
<dbReference type="SMART" id="SM00822">
    <property type="entry name" value="PKS_KR"/>
    <property type="match status" value="1"/>
</dbReference>
<sequence length="271" mass="28356">MAASGKAGDGVLAPHAVPAGGQFDLTGRRVVVTGAARGIGRAAAEAFARHGAELVLADVLEAELEETAREIARGGRGAHPLRLDVRSDDDVRALVETVAALGGVDVVVNAAGIVHRALATEARIEDLDRLWEVNVRGLYAVTQALLPQLIARGGGKIINVGSLGSVLGLERRAAYAATKGAVRQYTQSMAVDLGQHGICVNAIAPGYVETRMTADWLTADGDRRRRLLERIPSGRFGLPSDMEGAFVFLAAPASDYVTGQIIVVDGGWSCC</sequence>
<gene>
    <name evidence="3" type="ORF">R7226_23965</name>
</gene>
<evidence type="ECO:0000313" key="4">
    <source>
        <dbReference type="Proteomes" id="UP001284601"/>
    </source>
</evidence>
<keyword evidence="4" id="KW-1185">Reference proteome</keyword>
<organism evidence="3 4">
    <name type="scientific">Conexibacter stalactiti</name>
    <dbReference type="NCBI Taxonomy" id="1940611"/>
    <lineage>
        <taxon>Bacteria</taxon>
        <taxon>Bacillati</taxon>
        <taxon>Actinomycetota</taxon>
        <taxon>Thermoleophilia</taxon>
        <taxon>Solirubrobacterales</taxon>
        <taxon>Conexibacteraceae</taxon>
        <taxon>Conexibacter</taxon>
    </lineage>
</organism>
<dbReference type="Gene3D" id="3.40.50.720">
    <property type="entry name" value="NAD(P)-binding Rossmann-like Domain"/>
    <property type="match status" value="1"/>
</dbReference>
<dbReference type="NCBIfam" id="NF005559">
    <property type="entry name" value="PRK07231.1"/>
    <property type="match status" value="1"/>
</dbReference>
<dbReference type="RefSeq" id="WP_318599890.1">
    <property type="nucleotide sequence ID" value="NZ_JAWSTH010000087.1"/>
</dbReference>
<dbReference type="Pfam" id="PF13561">
    <property type="entry name" value="adh_short_C2"/>
    <property type="match status" value="1"/>
</dbReference>
<dbReference type="EMBL" id="JAWSTH010000087">
    <property type="protein sequence ID" value="MDW5597426.1"/>
    <property type="molecule type" value="Genomic_DNA"/>
</dbReference>
<reference evidence="4" key="1">
    <citation type="submission" date="2023-07" db="EMBL/GenBank/DDBJ databases">
        <title>Conexibacter stalactiti sp. nov., isolated from stalactites in a lava cave and emended description of the genus Conexibacter.</title>
        <authorList>
            <person name="Lee S.D."/>
        </authorList>
    </citation>
    <scope>NUCLEOTIDE SEQUENCE [LARGE SCALE GENOMIC DNA]</scope>
    <source>
        <strain evidence="4">KCTC 39840</strain>
    </source>
</reference>
<keyword evidence="3" id="KW-0560">Oxidoreductase</keyword>
<dbReference type="Proteomes" id="UP001284601">
    <property type="component" value="Unassembled WGS sequence"/>
</dbReference>
<dbReference type="InterPro" id="IPR036291">
    <property type="entry name" value="NAD(P)-bd_dom_sf"/>
</dbReference>
<feature type="domain" description="Ketoreductase" evidence="2">
    <location>
        <begin position="28"/>
        <end position="206"/>
    </location>
</feature>